<dbReference type="InterPro" id="IPR051681">
    <property type="entry name" value="Ser/Thr_Kinases-Pseudokinases"/>
</dbReference>
<evidence type="ECO:0000256" key="1">
    <source>
        <dbReference type="SAM" id="Phobius"/>
    </source>
</evidence>
<dbReference type="InterPro" id="IPR000719">
    <property type="entry name" value="Prot_kinase_dom"/>
</dbReference>
<protein>
    <submittedName>
        <fullName evidence="3">Protein kinase</fullName>
    </submittedName>
</protein>
<evidence type="ECO:0000313" key="3">
    <source>
        <dbReference type="EMBL" id="OQR96577.1"/>
    </source>
</evidence>
<feature type="transmembrane region" description="Helical" evidence="1">
    <location>
        <begin position="174"/>
        <end position="195"/>
    </location>
</feature>
<dbReference type="GO" id="GO:0005524">
    <property type="term" value="F:ATP binding"/>
    <property type="evidence" value="ECO:0007669"/>
    <property type="project" value="InterPro"/>
</dbReference>
<feature type="transmembrane region" description="Helical" evidence="1">
    <location>
        <begin position="146"/>
        <end position="168"/>
    </location>
</feature>
<evidence type="ECO:0000259" key="2">
    <source>
        <dbReference type="PROSITE" id="PS50011"/>
    </source>
</evidence>
<keyword evidence="4" id="KW-1185">Reference proteome</keyword>
<keyword evidence="1" id="KW-0812">Transmembrane</keyword>
<organism evidence="3 4">
    <name type="scientific">Achlya hypogyna</name>
    <name type="common">Oomycete</name>
    <name type="synonym">Protoachlya hypogyna</name>
    <dbReference type="NCBI Taxonomy" id="1202772"/>
    <lineage>
        <taxon>Eukaryota</taxon>
        <taxon>Sar</taxon>
        <taxon>Stramenopiles</taxon>
        <taxon>Oomycota</taxon>
        <taxon>Saprolegniomycetes</taxon>
        <taxon>Saprolegniales</taxon>
        <taxon>Achlyaceae</taxon>
        <taxon>Achlya</taxon>
    </lineage>
</organism>
<dbReference type="STRING" id="1202772.A0A1V9ZF55"/>
<dbReference type="InterPro" id="IPR011009">
    <property type="entry name" value="Kinase-like_dom_sf"/>
</dbReference>
<dbReference type="Gene3D" id="1.10.510.10">
    <property type="entry name" value="Transferase(Phosphotransferase) domain 1"/>
    <property type="match status" value="2"/>
</dbReference>
<reference evidence="3 4" key="1">
    <citation type="journal article" date="2014" name="Genome Biol. Evol.">
        <title>The secreted proteins of Achlya hypogyna and Thraustotheca clavata identify the ancestral oomycete secretome and reveal gene acquisitions by horizontal gene transfer.</title>
        <authorList>
            <person name="Misner I."/>
            <person name="Blouin N."/>
            <person name="Leonard G."/>
            <person name="Richards T.A."/>
            <person name="Lane C.E."/>
        </authorList>
    </citation>
    <scope>NUCLEOTIDE SEQUENCE [LARGE SCALE GENOMIC DNA]</scope>
    <source>
        <strain evidence="3 4">ATCC 48635</strain>
    </source>
</reference>
<dbReference type="EMBL" id="JNBR01000140">
    <property type="protein sequence ID" value="OQR96577.1"/>
    <property type="molecule type" value="Genomic_DNA"/>
</dbReference>
<dbReference type="Proteomes" id="UP000243579">
    <property type="component" value="Unassembled WGS sequence"/>
</dbReference>
<feature type="domain" description="Protein kinase" evidence="2">
    <location>
        <begin position="225"/>
        <end position="491"/>
    </location>
</feature>
<accession>A0A1V9ZF55</accession>
<comment type="caution">
    <text evidence="3">The sequence shown here is derived from an EMBL/GenBank/DDBJ whole genome shotgun (WGS) entry which is preliminary data.</text>
</comment>
<dbReference type="AlphaFoldDB" id="A0A1V9ZF55"/>
<gene>
    <name evidence="3" type="ORF">ACHHYP_15124</name>
</gene>
<feature type="domain" description="Protein kinase" evidence="2">
    <location>
        <begin position="1"/>
        <end position="118"/>
    </location>
</feature>
<dbReference type="PROSITE" id="PS50011">
    <property type="entry name" value="PROTEIN_KINASE_DOM"/>
    <property type="match status" value="2"/>
</dbReference>
<dbReference type="InterPro" id="IPR001245">
    <property type="entry name" value="Ser-Thr/Tyr_kinase_cat_dom"/>
</dbReference>
<keyword evidence="1" id="KW-1133">Transmembrane helix</keyword>
<dbReference type="SUPFAM" id="SSF56112">
    <property type="entry name" value="Protein kinase-like (PK-like)"/>
    <property type="match status" value="2"/>
</dbReference>
<keyword evidence="3" id="KW-0418">Kinase</keyword>
<proteinExistence type="predicted"/>
<keyword evidence="1" id="KW-0472">Membrane</keyword>
<dbReference type="PANTHER" id="PTHR44329">
    <property type="entry name" value="SERINE/THREONINE-PROTEIN KINASE TNNI3K-RELATED"/>
    <property type="match status" value="1"/>
</dbReference>
<dbReference type="Pfam" id="PF00069">
    <property type="entry name" value="Pkinase"/>
    <property type="match status" value="1"/>
</dbReference>
<dbReference type="Gene3D" id="3.30.200.20">
    <property type="entry name" value="Phosphorylase Kinase, domain 1"/>
    <property type="match status" value="1"/>
</dbReference>
<keyword evidence="3" id="KW-0808">Transferase</keyword>
<dbReference type="PANTHER" id="PTHR44329:SF214">
    <property type="entry name" value="PROTEIN KINASE DOMAIN-CONTAINING PROTEIN"/>
    <property type="match status" value="1"/>
</dbReference>
<evidence type="ECO:0000313" key="4">
    <source>
        <dbReference type="Proteomes" id="UP000243579"/>
    </source>
</evidence>
<dbReference type="Pfam" id="PF07714">
    <property type="entry name" value="PK_Tyr_Ser-Thr"/>
    <property type="match status" value="1"/>
</dbReference>
<dbReference type="GO" id="GO:0004674">
    <property type="term" value="F:protein serine/threonine kinase activity"/>
    <property type="evidence" value="ECO:0007669"/>
    <property type="project" value="TreeGrafter"/>
</dbReference>
<sequence length="508" mass="55272">MTDSLGTYQWTAPELFAGAQATVAADVYSFGVLLAELSTHSIPYAGLVNPETGRPWTQLYIMSQVVAGTLKPSFDATSPSWFRNRSDRTSFRLGACLTCSCLAQRATYEALQKLQPMDSTGNGYNVSVVQSTSTDCNTTRGTLLPLWNTSVCVVLPAAIESTSITILFIENGTLLAACLGAVVACAIVTLVFVLIRRHKVRADEAFATAMGITDLALYKLSSQELLLDRRIPLHTSNDVTLWRATFRGTLVAVKRLTTQQPSAIAAFVGAMQLVAKLESPHVVRLVGFSWTGRKDVGIVTEYMDLGDLQRHLSSHVPEAFPWGEKVLVLQSIVFGLVYLHTMSPPVLHRNLKSSKVLLDTLKGTKLTGFGVATDGSDEDTMTRSLGSYQWMAPEVIKEAHYSTASDIYAFGVIVSELTTHKVPYENVVTTKTKQHQSQAQILSKIVTGEVTPTFDAKAPESVVRMGRACLALDPAARPTALELTVEVDRLLAELGTEKSRVFDHQAVA</sequence>
<name>A0A1V9ZF55_ACHHY</name>
<dbReference type="OrthoDB" id="538607at2759"/>